<keyword evidence="1" id="KW-0812">Transmembrane</keyword>
<dbReference type="RefSeq" id="WP_108383206.1">
    <property type="nucleotide sequence ID" value="NZ_CP028858.1"/>
</dbReference>
<dbReference type="GeneID" id="36512915"/>
<dbReference type="AlphaFoldDB" id="A0A2R4X2Q5"/>
<dbReference type="Proteomes" id="UP000244727">
    <property type="component" value="Chromosome"/>
</dbReference>
<accession>A0A2R4X2Q5</accession>
<keyword evidence="1" id="KW-1133">Transmembrane helix</keyword>
<evidence type="ECO:0000313" key="3">
    <source>
        <dbReference type="Proteomes" id="UP000244727"/>
    </source>
</evidence>
<dbReference type="EMBL" id="CP028858">
    <property type="protein sequence ID" value="AWB28081.1"/>
    <property type="molecule type" value="Genomic_DNA"/>
</dbReference>
<feature type="transmembrane region" description="Helical" evidence="1">
    <location>
        <begin position="44"/>
        <end position="61"/>
    </location>
</feature>
<sequence length="122" mass="12009">MGRGRAVSESAADALGAVVGLAAFGTVLAFAAELTGVPTGGPDPATAGLTALIVATLAGAARSRLRSERDATGVYLVATGGLITFTLAPSDSLVEWAAVAVLAVAGLTLLTEGIRDANQSTR</sequence>
<gene>
    <name evidence="2" type="ORF">HARCEL1_10370</name>
</gene>
<keyword evidence="3" id="KW-1185">Reference proteome</keyword>
<feature type="transmembrane region" description="Helical" evidence="1">
    <location>
        <begin position="12"/>
        <end position="32"/>
    </location>
</feature>
<name>A0A2R4X2Q5_9EURY</name>
<proteinExistence type="predicted"/>
<evidence type="ECO:0000313" key="2">
    <source>
        <dbReference type="EMBL" id="AWB28081.1"/>
    </source>
</evidence>
<feature type="transmembrane region" description="Helical" evidence="1">
    <location>
        <begin position="96"/>
        <end position="114"/>
    </location>
</feature>
<organism evidence="2 3">
    <name type="scientific">Halococcoides cellulosivorans</name>
    <dbReference type="NCBI Taxonomy" id="1679096"/>
    <lineage>
        <taxon>Archaea</taxon>
        <taxon>Methanobacteriati</taxon>
        <taxon>Methanobacteriota</taxon>
        <taxon>Stenosarchaea group</taxon>
        <taxon>Halobacteria</taxon>
        <taxon>Halobacteriales</taxon>
        <taxon>Haloarculaceae</taxon>
        <taxon>Halococcoides</taxon>
    </lineage>
</organism>
<keyword evidence="1" id="KW-0472">Membrane</keyword>
<protein>
    <submittedName>
        <fullName evidence="2">Uncharacterized protein</fullName>
    </submittedName>
</protein>
<reference evidence="2 3" key="1">
    <citation type="submission" date="2018-04" db="EMBL/GenBank/DDBJ databases">
        <title>Halococcoides cellulosivorans gen. nov., sp. nov., an extremely halophilic cellulose-utilizing haloarchaeon from hypersaline lakes.</title>
        <authorList>
            <person name="Sorokin D.Y."/>
            <person name="Toshchakov S.V."/>
            <person name="Samarov N.I."/>
            <person name="Korzhenkov A."/>
            <person name="Kublanov I.V."/>
        </authorList>
    </citation>
    <scope>NUCLEOTIDE SEQUENCE [LARGE SCALE GENOMIC DNA]</scope>
    <source>
        <strain evidence="2 3">HArcel1</strain>
    </source>
</reference>
<feature type="transmembrane region" description="Helical" evidence="1">
    <location>
        <begin position="73"/>
        <end position="90"/>
    </location>
</feature>
<evidence type="ECO:0000256" key="1">
    <source>
        <dbReference type="SAM" id="Phobius"/>
    </source>
</evidence>
<dbReference type="KEGG" id="harc:HARCEL1_10370"/>